<dbReference type="Gene3D" id="1.10.357.10">
    <property type="entry name" value="Tetracycline Repressor, domain 2"/>
    <property type="match status" value="1"/>
</dbReference>
<organism evidence="6 7">
    <name type="scientific">Sinosporangium siamense</name>
    <dbReference type="NCBI Taxonomy" id="1367973"/>
    <lineage>
        <taxon>Bacteria</taxon>
        <taxon>Bacillati</taxon>
        <taxon>Actinomycetota</taxon>
        <taxon>Actinomycetes</taxon>
        <taxon>Streptosporangiales</taxon>
        <taxon>Streptosporangiaceae</taxon>
        <taxon>Sinosporangium</taxon>
    </lineage>
</organism>
<dbReference type="PANTHER" id="PTHR30055:SF151">
    <property type="entry name" value="TRANSCRIPTIONAL REGULATORY PROTEIN"/>
    <property type="match status" value="1"/>
</dbReference>
<dbReference type="PANTHER" id="PTHR30055">
    <property type="entry name" value="HTH-TYPE TRANSCRIPTIONAL REGULATOR RUTR"/>
    <property type="match status" value="1"/>
</dbReference>
<proteinExistence type="predicted"/>
<protein>
    <submittedName>
        <fullName evidence="6">TetR family transcriptional regulator</fullName>
    </submittedName>
</protein>
<dbReference type="SUPFAM" id="SSF48498">
    <property type="entry name" value="Tetracyclin repressor-like, C-terminal domain"/>
    <property type="match status" value="1"/>
</dbReference>
<dbReference type="AlphaFoldDB" id="A0A919RPA6"/>
<keyword evidence="1" id="KW-0805">Transcription regulation</keyword>
<comment type="caution">
    <text evidence="6">The sequence shown here is derived from an EMBL/GenBank/DDBJ whole genome shotgun (WGS) entry which is preliminary data.</text>
</comment>
<evidence type="ECO:0000256" key="1">
    <source>
        <dbReference type="ARBA" id="ARBA00023015"/>
    </source>
</evidence>
<dbReference type="InterPro" id="IPR050109">
    <property type="entry name" value="HTH-type_TetR-like_transc_reg"/>
</dbReference>
<dbReference type="Gene3D" id="1.10.10.60">
    <property type="entry name" value="Homeodomain-like"/>
    <property type="match status" value="1"/>
</dbReference>
<dbReference type="SUPFAM" id="SSF46689">
    <property type="entry name" value="Homeodomain-like"/>
    <property type="match status" value="1"/>
</dbReference>
<evidence type="ECO:0000256" key="3">
    <source>
        <dbReference type="ARBA" id="ARBA00023163"/>
    </source>
</evidence>
<dbReference type="EMBL" id="BOOW01000059">
    <property type="protein sequence ID" value="GII97435.1"/>
    <property type="molecule type" value="Genomic_DNA"/>
</dbReference>
<dbReference type="GO" id="GO:0000976">
    <property type="term" value="F:transcription cis-regulatory region binding"/>
    <property type="evidence" value="ECO:0007669"/>
    <property type="project" value="TreeGrafter"/>
</dbReference>
<name>A0A919RPA6_9ACTN</name>
<keyword evidence="3" id="KW-0804">Transcription</keyword>
<dbReference type="PROSITE" id="PS50977">
    <property type="entry name" value="HTH_TETR_2"/>
    <property type="match status" value="1"/>
</dbReference>
<evidence type="ECO:0000256" key="4">
    <source>
        <dbReference type="PROSITE-ProRule" id="PRU00335"/>
    </source>
</evidence>
<feature type="domain" description="HTH tetR-type" evidence="5">
    <location>
        <begin position="33"/>
        <end position="93"/>
    </location>
</feature>
<dbReference type="Pfam" id="PF02909">
    <property type="entry name" value="TetR_C_1"/>
    <property type="match status" value="1"/>
</dbReference>
<gene>
    <name evidence="6" type="ORF">Ssi02_76660</name>
</gene>
<evidence type="ECO:0000313" key="6">
    <source>
        <dbReference type="EMBL" id="GII97435.1"/>
    </source>
</evidence>
<dbReference type="InterPro" id="IPR009057">
    <property type="entry name" value="Homeodomain-like_sf"/>
</dbReference>
<dbReference type="Pfam" id="PF00440">
    <property type="entry name" value="TetR_N"/>
    <property type="match status" value="1"/>
</dbReference>
<dbReference type="RefSeq" id="WP_239130379.1">
    <property type="nucleotide sequence ID" value="NZ_BOOW01000059.1"/>
</dbReference>
<accession>A0A919RPA6</accession>
<dbReference type="Proteomes" id="UP000606172">
    <property type="component" value="Unassembled WGS sequence"/>
</dbReference>
<feature type="DNA-binding region" description="H-T-H motif" evidence="4">
    <location>
        <begin position="56"/>
        <end position="75"/>
    </location>
</feature>
<keyword evidence="7" id="KW-1185">Reference proteome</keyword>
<sequence length="256" mass="27492">MANERGGTGDPARTLALLWRDPSVVPKRGPRQGLTVDAVVETATRVADAEGFDAVTMRRLAQDLGVAPMTLYTYVPGKAELLDLMVDAAYLAMPRTDTAGRPWRERVTAVAEENRALAERHPWVVAASTSRPPLGPGLMAKYEHELSALDGLGLEDAQMDAALSYVLTFVQANARHAVDARAARGESAMDDEEWWRRTGPLLARVIDEETYPLAVRVGAAAGAAQSSAHDPGYAYTFGLERVLDGLAALIESTHGG</sequence>
<evidence type="ECO:0000256" key="2">
    <source>
        <dbReference type="ARBA" id="ARBA00023125"/>
    </source>
</evidence>
<evidence type="ECO:0000259" key="5">
    <source>
        <dbReference type="PROSITE" id="PS50977"/>
    </source>
</evidence>
<evidence type="ECO:0000313" key="7">
    <source>
        <dbReference type="Proteomes" id="UP000606172"/>
    </source>
</evidence>
<keyword evidence="2 4" id="KW-0238">DNA-binding</keyword>
<dbReference type="GO" id="GO:0045892">
    <property type="term" value="P:negative regulation of DNA-templated transcription"/>
    <property type="evidence" value="ECO:0007669"/>
    <property type="project" value="InterPro"/>
</dbReference>
<dbReference type="InterPro" id="IPR004111">
    <property type="entry name" value="Repressor_TetR_C"/>
</dbReference>
<dbReference type="InterPro" id="IPR001647">
    <property type="entry name" value="HTH_TetR"/>
</dbReference>
<dbReference type="InterPro" id="IPR036271">
    <property type="entry name" value="Tet_transcr_reg_TetR-rel_C_sf"/>
</dbReference>
<reference evidence="6" key="1">
    <citation type="submission" date="2021-01" db="EMBL/GenBank/DDBJ databases">
        <title>Whole genome shotgun sequence of Sinosporangium siamense NBRC 109515.</title>
        <authorList>
            <person name="Komaki H."/>
            <person name="Tamura T."/>
        </authorList>
    </citation>
    <scope>NUCLEOTIDE SEQUENCE</scope>
    <source>
        <strain evidence="6">NBRC 109515</strain>
    </source>
</reference>
<dbReference type="GO" id="GO:0003700">
    <property type="term" value="F:DNA-binding transcription factor activity"/>
    <property type="evidence" value="ECO:0007669"/>
    <property type="project" value="TreeGrafter"/>
</dbReference>